<feature type="transmembrane region" description="Helical" evidence="14">
    <location>
        <begin position="78"/>
        <end position="103"/>
    </location>
</feature>
<evidence type="ECO:0000256" key="12">
    <source>
        <dbReference type="ARBA" id="ARBA00031399"/>
    </source>
</evidence>
<dbReference type="PATRIC" id="fig|1641875.4.peg.2211"/>
<protein>
    <recommendedName>
        <fullName evidence="12">Cytochrome aa3 subunit 2</fullName>
    </recommendedName>
</protein>
<keyword evidence="9" id="KW-0186">Copper</keyword>
<keyword evidence="8 14" id="KW-1133">Transmembrane helix</keyword>
<dbReference type="PROSITE" id="PS50857">
    <property type="entry name" value="COX2_CUA"/>
    <property type="match status" value="1"/>
</dbReference>
<evidence type="ECO:0000313" key="17">
    <source>
        <dbReference type="Proteomes" id="UP000051295"/>
    </source>
</evidence>
<keyword evidence="6" id="KW-0479">Metal-binding</keyword>
<evidence type="ECO:0000259" key="15">
    <source>
        <dbReference type="PROSITE" id="PS50857"/>
    </source>
</evidence>
<dbReference type="NCBIfam" id="TIGR02866">
    <property type="entry name" value="CoxB"/>
    <property type="match status" value="1"/>
</dbReference>
<comment type="caution">
    <text evidence="16">The sequence shown here is derived from an EMBL/GenBank/DDBJ whole genome shotgun (WGS) entry which is preliminary data.</text>
</comment>
<dbReference type="GO" id="GO:0042773">
    <property type="term" value="P:ATP synthesis coupled electron transport"/>
    <property type="evidence" value="ECO:0007669"/>
    <property type="project" value="TreeGrafter"/>
</dbReference>
<accession>A0A0T5NPU2</accession>
<keyword evidence="3" id="KW-0813">Transport</keyword>
<evidence type="ECO:0000256" key="3">
    <source>
        <dbReference type="ARBA" id="ARBA00022448"/>
    </source>
</evidence>
<keyword evidence="7" id="KW-0249">Electron transport</keyword>
<evidence type="ECO:0000256" key="10">
    <source>
        <dbReference type="ARBA" id="ARBA00023136"/>
    </source>
</evidence>
<evidence type="ECO:0000256" key="6">
    <source>
        <dbReference type="ARBA" id="ARBA00022723"/>
    </source>
</evidence>
<dbReference type="AlphaFoldDB" id="A0A0T5NPU2"/>
<evidence type="ECO:0000256" key="7">
    <source>
        <dbReference type="ARBA" id="ARBA00022982"/>
    </source>
</evidence>
<dbReference type="GO" id="GO:0016020">
    <property type="term" value="C:membrane"/>
    <property type="evidence" value="ECO:0007669"/>
    <property type="project" value="UniProtKB-SubCell"/>
</dbReference>
<dbReference type="PRINTS" id="PR01166">
    <property type="entry name" value="CYCOXIDASEII"/>
</dbReference>
<evidence type="ECO:0000256" key="14">
    <source>
        <dbReference type="SAM" id="Phobius"/>
    </source>
</evidence>
<reference evidence="16 17" key="1">
    <citation type="submission" date="2015-04" db="EMBL/GenBank/DDBJ databases">
        <title>The draft genome sequence of Roseovarius sp.R12b.</title>
        <authorList>
            <person name="Li G."/>
            <person name="Lai Q."/>
            <person name="Shao Z."/>
            <person name="Yan P."/>
        </authorList>
    </citation>
    <scope>NUCLEOTIDE SEQUENCE [LARGE SCALE GENOMIC DNA]</scope>
    <source>
        <strain evidence="16 17">R12B</strain>
    </source>
</reference>
<evidence type="ECO:0000256" key="11">
    <source>
        <dbReference type="ARBA" id="ARBA00024688"/>
    </source>
</evidence>
<comment type="function">
    <text evidence="11">Subunits I and II form the functional core of the enzyme complex. Electrons originating in cytochrome c are transferred via heme a and Cu(A) to the binuclear center formed by heme a3 and Cu(B).</text>
</comment>
<dbReference type="InterPro" id="IPR045187">
    <property type="entry name" value="CcO_II"/>
</dbReference>
<dbReference type="GO" id="GO:0004129">
    <property type="term" value="F:cytochrome-c oxidase activity"/>
    <property type="evidence" value="ECO:0007669"/>
    <property type="project" value="UniProtKB-EC"/>
</dbReference>
<dbReference type="PANTHER" id="PTHR22888">
    <property type="entry name" value="CYTOCHROME C OXIDASE, SUBUNIT II"/>
    <property type="match status" value="1"/>
</dbReference>
<feature type="transmembrane region" description="Helical" evidence="14">
    <location>
        <begin position="44"/>
        <end position="66"/>
    </location>
</feature>
<dbReference type="CDD" id="cd04213">
    <property type="entry name" value="CuRO_CcO_Caa3_II"/>
    <property type="match status" value="1"/>
</dbReference>
<evidence type="ECO:0000256" key="1">
    <source>
        <dbReference type="ARBA" id="ARBA00004141"/>
    </source>
</evidence>
<evidence type="ECO:0000256" key="8">
    <source>
        <dbReference type="ARBA" id="ARBA00022989"/>
    </source>
</evidence>
<evidence type="ECO:0000256" key="13">
    <source>
        <dbReference type="ARBA" id="ARBA00047816"/>
    </source>
</evidence>
<dbReference type="Proteomes" id="UP000051295">
    <property type="component" value="Unassembled WGS sequence"/>
</dbReference>
<keyword evidence="4" id="KW-0679">Respiratory chain</keyword>
<dbReference type="GO" id="GO:0016491">
    <property type="term" value="F:oxidoreductase activity"/>
    <property type="evidence" value="ECO:0007669"/>
    <property type="project" value="InterPro"/>
</dbReference>
<evidence type="ECO:0000256" key="2">
    <source>
        <dbReference type="ARBA" id="ARBA00007866"/>
    </source>
</evidence>
<dbReference type="SUPFAM" id="SSF49503">
    <property type="entry name" value="Cupredoxins"/>
    <property type="match status" value="1"/>
</dbReference>
<gene>
    <name evidence="16" type="ORF">XM53_18420</name>
</gene>
<proteinExistence type="inferred from homology"/>
<organism evidence="16 17">
    <name type="scientific">Roseovarius atlanticus</name>
    <dbReference type="NCBI Taxonomy" id="1641875"/>
    <lineage>
        <taxon>Bacteria</taxon>
        <taxon>Pseudomonadati</taxon>
        <taxon>Pseudomonadota</taxon>
        <taxon>Alphaproteobacteria</taxon>
        <taxon>Rhodobacterales</taxon>
        <taxon>Roseobacteraceae</taxon>
        <taxon>Roseovarius</taxon>
    </lineage>
</organism>
<dbReference type="Gene3D" id="2.60.40.420">
    <property type="entry name" value="Cupredoxins - blue copper proteins"/>
    <property type="match status" value="1"/>
</dbReference>
<dbReference type="InterPro" id="IPR001505">
    <property type="entry name" value="Copper_CuA"/>
</dbReference>
<keyword evidence="10 14" id="KW-0472">Membrane</keyword>
<evidence type="ECO:0000256" key="9">
    <source>
        <dbReference type="ARBA" id="ARBA00023008"/>
    </source>
</evidence>
<dbReference type="OrthoDB" id="9781261at2"/>
<evidence type="ECO:0000256" key="4">
    <source>
        <dbReference type="ARBA" id="ARBA00022660"/>
    </source>
</evidence>
<name>A0A0T5NPU2_9RHOB</name>
<dbReference type="InterPro" id="IPR002429">
    <property type="entry name" value="CcO_II-like_C"/>
</dbReference>
<keyword evidence="5 14" id="KW-0812">Transmembrane</keyword>
<dbReference type="STRING" id="1641875.XM53_18420"/>
<comment type="similarity">
    <text evidence="2">Belongs to the cytochrome c oxidase subunit 2 family.</text>
</comment>
<evidence type="ECO:0000256" key="5">
    <source>
        <dbReference type="ARBA" id="ARBA00022692"/>
    </source>
</evidence>
<dbReference type="InterPro" id="IPR008972">
    <property type="entry name" value="Cupredoxin"/>
</dbReference>
<evidence type="ECO:0000313" key="16">
    <source>
        <dbReference type="EMBL" id="KRS10981.1"/>
    </source>
</evidence>
<feature type="domain" description="Cytochrome oxidase subunit II copper A binding" evidence="15">
    <location>
        <begin position="113"/>
        <end position="226"/>
    </location>
</feature>
<comment type="catalytic activity">
    <reaction evidence="13">
        <text>4 Fe(II)-[cytochrome c] + O2 + 8 H(+)(in) = 4 Fe(III)-[cytochrome c] + 2 H2O + 4 H(+)(out)</text>
        <dbReference type="Rhea" id="RHEA:11436"/>
        <dbReference type="Rhea" id="RHEA-COMP:10350"/>
        <dbReference type="Rhea" id="RHEA-COMP:14399"/>
        <dbReference type="ChEBI" id="CHEBI:15377"/>
        <dbReference type="ChEBI" id="CHEBI:15378"/>
        <dbReference type="ChEBI" id="CHEBI:15379"/>
        <dbReference type="ChEBI" id="CHEBI:29033"/>
        <dbReference type="ChEBI" id="CHEBI:29034"/>
        <dbReference type="EC" id="7.1.1.9"/>
    </reaction>
</comment>
<dbReference type="GO" id="GO:0005507">
    <property type="term" value="F:copper ion binding"/>
    <property type="evidence" value="ECO:0007669"/>
    <property type="project" value="InterPro"/>
</dbReference>
<dbReference type="PROSITE" id="PS00078">
    <property type="entry name" value="COX2"/>
    <property type="match status" value="1"/>
</dbReference>
<dbReference type="InterPro" id="IPR014222">
    <property type="entry name" value="Cyt_c_oxidase_su2"/>
</dbReference>
<dbReference type="Pfam" id="PF00116">
    <property type="entry name" value="COX2"/>
    <property type="match status" value="1"/>
</dbReference>
<comment type="subcellular location">
    <subcellularLocation>
        <location evidence="1">Membrane</location>
        <topology evidence="1">Multi-pass membrane protein</topology>
    </subcellularLocation>
</comment>
<sequence>MAFGPVPVVRWPGVLSLVFALSACDGPQSVLDPAGRDAEVLATLFWVMLGGAVVLWVALNGLIYFVTKIAPRPLNARAAEALIIGGGVVVPVILLSTLLAYALNEMPRQRDRGEGLRVEVTGHQFWWRVAYWPEGSEVPVMAANEVRLPTGQRSEITLNAERVIHSFWIPALGGKTDMIPGRETRMSLEPTKPGEYRGQCTEFCGESHAYMAFGAVVMEPEAFEAW</sequence>
<dbReference type="InterPro" id="IPR034236">
    <property type="entry name" value="CuRO_CcO_Caa3_II"/>
</dbReference>
<dbReference type="PANTHER" id="PTHR22888:SF9">
    <property type="entry name" value="CYTOCHROME C OXIDASE SUBUNIT 2"/>
    <property type="match status" value="1"/>
</dbReference>
<keyword evidence="17" id="KW-1185">Reference proteome</keyword>
<feature type="non-terminal residue" evidence="16">
    <location>
        <position position="226"/>
    </location>
</feature>
<dbReference type="EMBL" id="LAXJ01000025">
    <property type="protein sequence ID" value="KRS10981.1"/>
    <property type="molecule type" value="Genomic_DNA"/>
</dbReference>